<evidence type="ECO:0000313" key="2">
    <source>
        <dbReference type="Proteomes" id="UP000245119"/>
    </source>
</evidence>
<gene>
    <name evidence="1" type="ORF">C0Q70_10792</name>
</gene>
<dbReference type="Proteomes" id="UP000245119">
    <property type="component" value="Linkage Group LG6"/>
</dbReference>
<comment type="caution">
    <text evidence="1">The sequence shown here is derived from an EMBL/GenBank/DDBJ whole genome shotgun (WGS) entry which is preliminary data.</text>
</comment>
<evidence type="ECO:0000313" key="1">
    <source>
        <dbReference type="EMBL" id="PVD28205.1"/>
    </source>
</evidence>
<dbReference type="AlphaFoldDB" id="A0A2T7P452"/>
<sequence length="293" mass="32233">MELRKPLSEAVFAADRRDAEADMFDSLEAHCTCSSGTPPPCGLPRQHLAYSCWGCWKCRKFHGGPTAAHRGTESGPVWAAGPPRLDYGYLRLWRQLYRLLLRLAAAALRAVPPRHAPRRVSHDALLHTLPLLLHPVAHPAQDQDPHSRSNQGIHHRGLCGYPVPALLRRLSDVSGAGRHGALRGRVNVRSTSGQRRVNVTKIRTDEMNEDLPTHAYATHGPHFDPHGGQPPGHAAPHKGALLHAVGDTAQQARATKTATATLQQTNKHTHIEVFCMRGDEHTSHQHEGKGMTR</sequence>
<organism evidence="1 2">
    <name type="scientific">Pomacea canaliculata</name>
    <name type="common">Golden apple snail</name>
    <dbReference type="NCBI Taxonomy" id="400727"/>
    <lineage>
        <taxon>Eukaryota</taxon>
        <taxon>Metazoa</taxon>
        <taxon>Spiralia</taxon>
        <taxon>Lophotrochozoa</taxon>
        <taxon>Mollusca</taxon>
        <taxon>Gastropoda</taxon>
        <taxon>Caenogastropoda</taxon>
        <taxon>Architaenioglossa</taxon>
        <taxon>Ampullarioidea</taxon>
        <taxon>Ampullariidae</taxon>
        <taxon>Pomacea</taxon>
    </lineage>
</organism>
<protein>
    <submittedName>
        <fullName evidence="1">Uncharacterized protein</fullName>
    </submittedName>
</protein>
<accession>A0A2T7P452</accession>
<keyword evidence="2" id="KW-1185">Reference proteome</keyword>
<proteinExistence type="predicted"/>
<reference evidence="1 2" key="1">
    <citation type="submission" date="2018-04" db="EMBL/GenBank/DDBJ databases">
        <title>The genome of golden apple snail Pomacea canaliculata provides insight into stress tolerance and invasive adaptation.</title>
        <authorList>
            <person name="Liu C."/>
            <person name="Liu B."/>
            <person name="Ren Y."/>
            <person name="Zhang Y."/>
            <person name="Wang H."/>
            <person name="Li S."/>
            <person name="Jiang F."/>
            <person name="Yin L."/>
            <person name="Zhang G."/>
            <person name="Qian W."/>
            <person name="Fan W."/>
        </authorList>
    </citation>
    <scope>NUCLEOTIDE SEQUENCE [LARGE SCALE GENOMIC DNA]</scope>
    <source>
        <strain evidence="1">SZHN2017</strain>
        <tissue evidence="1">Muscle</tissue>
    </source>
</reference>
<name>A0A2T7P452_POMCA</name>
<dbReference type="EMBL" id="PZQS01000006">
    <property type="protein sequence ID" value="PVD28205.1"/>
    <property type="molecule type" value="Genomic_DNA"/>
</dbReference>